<dbReference type="AlphaFoldDB" id="A0A4C1V8I5"/>
<accession>A0A4C1V8I5</accession>
<gene>
    <name evidence="2" type="ORF">EVAR_95975_1</name>
</gene>
<evidence type="ECO:0000256" key="1">
    <source>
        <dbReference type="SAM" id="MobiDB-lite"/>
    </source>
</evidence>
<dbReference type="Proteomes" id="UP000299102">
    <property type="component" value="Unassembled WGS sequence"/>
</dbReference>
<reference evidence="2 3" key="1">
    <citation type="journal article" date="2019" name="Commun. Biol.">
        <title>The bagworm genome reveals a unique fibroin gene that provides high tensile strength.</title>
        <authorList>
            <person name="Kono N."/>
            <person name="Nakamura H."/>
            <person name="Ohtoshi R."/>
            <person name="Tomita M."/>
            <person name="Numata K."/>
            <person name="Arakawa K."/>
        </authorList>
    </citation>
    <scope>NUCLEOTIDE SEQUENCE [LARGE SCALE GENOMIC DNA]</scope>
</reference>
<name>A0A4C1V8I5_EUMVA</name>
<comment type="caution">
    <text evidence="2">The sequence shown here is derived from an EMBL/GenBank/DDBJ whole genome shotgun (WGS) entry which is preliminary data.</text>
</comment>
<keyword evidence="3" id="KW-1185">Reference proteome</keyword>
<organism evidence="2 3">
    <name type="scientific">Eumeta variegata</name>
    <name type="common">Bagworm moth</name>
    <name type="synonym">Eumeta japonica</name>
    <dbReference type="NCBI Taxonomy" id="151549"/>
    <lineage>
        <taxon>Eukaryota</taxon>
        <taxon>Metazoa</taxon>
        <taxon>Ecdysozoa</taxon>
        <taxon>Arthropoda</taxon>
        <taxon>Hexapoda</taxon>
        <taxon>Insecta</taxon>
        <taxon>Pterygota</taxon>
        <taxon>Neoptera</taxon>
        <taxon>Endopterygota</taxon>
        <taxon>Lepidoptera</taxon>
        <taxon>Glossata</taxon>
        <taxon>Ditrysia</taxon>
        <taxon>Tineoidea</taxon>
        <taxon>Psychidae</taxon>
        <taxon>Oiketicinae</taxon>
        <taxon>Eumeta</taxon>
    </lineage>
</organism>
<protein>
    <submittedName>
        <fullName evidence="2">Uncharacterized protein</fullName>
    </submittedName>
</protein>
<feature type="region of interest" description="Disordered" evidence="1">
    <location>
        <begin position="83"/>
        <end position="107"/>
    </location>
</feature>
<proteinExistence type="predicted"/>
<evidence type="ECO:0000313" key="3">
    <source>
        <dbReference type="Proteomes" id="UP000299102"/>
    </source>
</evidence>
<evidence type="ECO:0000313" key="2">
    <source>
        <dbReference type="EMBL" id="GBP34870.1"/>
    </source>
</evidence>
<dbReference type="EMBL" id="BGZK01000295">
    <property type="protein sequence ID" value="GBP34870.1"/>
    <property type="molecule type" value="Genomic_DNA"/>
</dbReference>
<sequence length="107" mass="12001">MAVTEVVDKNTRYRMSTRNLSFAAISLWRPRTAAWIMFRNRFQGEKALRPGGAHTLNNGRCGGEEMRYKLKTYLSPRISTAASSRAGLHGRRVRARSQPFGKSAAVS</sequence>